<sequence>MTWLPRRTVAEVVVSEREDTAVSSIDRIDAVDVFVGLDVGKGDFHAFTLDRAWVRVFDRTLPRDEHRLRAALPFPMARKPAGEKYRLKNVPRQGRPWAAEIVRARSEQTRAE</sequence>
<name>A0A4Q2EHA9_9ACTN</name>
<proteinExistence type="predicted"/>
<organism evidence="1 2">
    <name type="scientific">Propioniciclava flava</name>
    <dbReference type="NCBI Taxonomy" id="2072026"/>
    <lineage>
        <taxon>Bacteria</taxon>
        <taxon>Bacillati</taxon>
        <taxon>Actinomycetota</taxon>
        <taxon>Actinomycetes</taxon>
        <taxon>Propionibacteriales</taxon>
        <taxon>Propionibacteriaceae</taxon>
        <taxon>Propioniciclava</taxon>
    </lineage>
</organism>
<dbReference type="Proteomes" id="UP000290624">
    <property type="component" value="Unassembled WGS sequence"/>
</dbReference>
<dbReference type="EMBL" id="PPCV01000006">
    <property type="protein sequence ID" value="RXW31942.1"/>
    <property type="molecule type" value="Genomic_DNA"/>
</dbReference>
<evidence type="ECO:0000313" key="1">
    <source>
        <dbReference type="EMBL" id="RXW31942.1"/>
    </source>
</evidence>
<gene>
    <name evidence="1" type="ORF">C1706_10425</name>
</gene>
<comment type="caution">
    <text evidence="1">The sequence shown here is derived from an EMBL/GenBank/DDBJ whole genome shotgun (WGS) entry which is preliminary data.</text>
</comment>
<protein>
    <recommendedName>
        <fullName evidence="3">Transposase</fullName>
    </recommendedName>
</protein>
<dbReference type="AlphaFoldDB" id="A0A4Q2EHA9"/>
<reference evidence="1 2" key="1">
    <citation type="submission" date="2018-01" db="EMBL/GenBank/DDBJ databases">
        <title>Lactibacter flavus gen. nov., sp. nov., a novel bacterium of the family Propionibacteriaceae isolated from raw milk and dairy products.</title>
        <authorList>
            <person name="Wenning M."/>
            <person name="Breitenwieser F."/>
            <person name="Huptas C."/>
            <person name="von Neubeck M."/>
            <person name="Busse H.-J."/>
            <person name="Scherer S."/>
        </authorList>
    </citation>
    <scope>NUCLEOTIDE SEQUENCE [LARGE SCALE GENOMIC DNA]</scope>
    <source>
        <strain evidence="1 2">VG341</strain>
    </source>
</reference>
<evidence type="ECO:0008006" key="3">
    <source>
        <dbReference type="Google" id="ProtNLM"/>
    </source>
</evidence>
<keyword evidence="2" id="KW-1185">Reference proteome</keyword>
<accession>A0A4Q2EHA9</accession>
<evidence type="ECO:0000313" key="2">
    <source>
        <dbReference type="Proteomes" id="UP000290624"/>
    </source>
</evidence>